<dbReference type="EMBL" id="VSSQ01107380">
    <property type="protein sequence ID" value="MPN46593.1"/>
    <property type="molecule type" value="Genomic_DNA"/>
</dbReference>
<comment type="caution">
    <text evidence="1">The sequence shown here is derived from an EMBL/GenBank/DDBJ whole genome shotgun (WGS) entry which is preliminary data.</text>
</comment>
<accession>A0A645IGW0</accession>
<name>A0A645IGW0_9ZZZZ</name>
<organism evidence="1">
    <name type="scientific">bioreactor metagenome</name>
    <dbReference type="NCBI Taxonomy" id="1076179"/>
    <lineage>
        <taxon>unclassified sequences</taxon>
        <taxon>metagenomes</taxon>
        <taxon>ecological metagenomes</taxon>
    </lineage>
</organism>
<dbReference type="AlphaFoldDB" id="A0A645IGW0"/>
<proteinExistence type="predicted"/>
<sequence>MGISLVEFLHGIRKPALFFGYRYSLEDAVVSATDLACLVFSKMRILRNFHIIHFHITGYSYNRFTDNLRVQSFGCFADNVTHSVTDKHLNGNLRILVLHIAEIDNGPCNSVRHLIRMARVHFFIHRYKPLL</sequence>
<evidence type="ECO:0000313" key="1">
    <source>
        <dbReference type="EMBL" id="MPN46593.1"/>
    </source>
</evidence>
<reference evidence="1" key="1">
    <citation type="submission" date="2019-08" db="EMBL/GenBank/DDBJ databases">
        <authorList>
            <person name="Kucharzyk K."/>
            <person name="Murdoch R.W."/>
            <person name="Higgins S."/>
            <person name="Loffler F."/>
        </authorList>
    </citation>
    <scope>NUCLEOTIDE SEQUENCE</scope>
</reference>
<protein>
    <submittedName>
        <fullName evidence="1">Uncharacterized protein</fullName>
    </submittedName>
</protein>
<gene>
    <name evidence="1" type="ORF">SDC9_194184</name>
</gene>